<gene>
    <name evidence="2" type="ORF">KGD84_33120</name>
</gene>
<dbReference type="EMBL" id="CP074136">
    <property type="protein sequence ID" value="QUX26542.1"/>
    <property type="molecule type" value="Genomic_DNA"/>
</dbReference>
<dbReference type="InterPro" id="IPR005337">
    <property type="entry name" value="RapZ-like"/>
</dbReference>
<keyword evidence="3" id="KW-1185">Reference proteome</keyword>
<organism evidence="2 3">
    <name type="scientific">Nocardiopsis changdeensis</name>
    <dbReference type="NCBI Taxonomy" id="2831969"/>
    <lineage>
        <taxon>Bacteria</taxon>
        <taxon>Bacillati</taxon>
        <taxon>Actinomycetota</taxon>
        <taxon>Actinomycetes</taxon>
        <taxon>Streptosporangiales</taxon>
        <taxon>Nocardiopsidaceae</taxon>
        <taxon>Nocardiopsis</taxon>
    </lineage>
</organism>
<reference evidence="3" key="1">
    <citation type="submission" date="2021-05" db="EMBL/GenBank/DDBJ databases">
        <title>Direct Submission.</title>
        <authorList>
            <person name="Li K."/>
            <person name="Gao J."/>
        </authorList>
    </citation>
    <scope>NUCLEOTIDE SEQUENCE [LARGE SCALE GENOMIC DNA]</scope>
    <source>
        <strain evidence="3">Mg02</strain>
        <plasmid evidence="3">unnamed4</plasmid>
    </source>
</reference>
<evidence type="ECO:0000313" key="2">
    <source>
        <dbReference type="EMBL" id="QUX26542.1"/>
    </source>
</evidence>
<dbReference type="Pfam" id="PF22740">
    <property type="entry name" value="PapZ_C"/>
    <property type="match status" value="1"/>
</dbReference>
<proteinExistence type="predicted"/>
<dbReference type="Proteomes" id="UP000676079">
    <property type="component" value="Plasmid unnamed4"/>
</dbReference>
<sequence>MPASSLPPRLRMISFGYAHGAPLGMWLVWDLRALLDDPAYVLDDLQRQRTGLDPVIAAHVLTTPGALEVAAGTVAALDLLRRRVGAGPAVIGWGCTGGKHRSVAMAEHLAVAARAAGWVVDVVHRDLHRPVLAG</sequence>
<dbReference type="RefSeq" id="WP_220565968.1">
    <property type="nucleotide sequence ID" value="NZ_CP074136.1"/>
</dbReference>
<geneLocation type="plasmid" evidence="2 3">
    <name>unnamed4</name>
</geneLocation>
<dbReference type="PANTHER" id="PTHR30448">
    <property type="entry name" value="RNASE ADAPTER PROTEIN RAPZ"/>
    <property type="match status" value="1"/>
</dbReference>
<feature type="domain" description="RapZ C-terminal" evidence="1">
    <location>
        <begin position="10"/>
        <end position="128"/>
    </location>
</feature>
<name>A0A975KU11_9ACTN</name>
<dbReference type="PANTHER" id="PTHR30448:SF0">
    <property type="entry name" value="RNASE ADAPTER PROTEIN RAPZ"/>
    <property type="match status" value="1"/>
</dbReference>
<dbReference type="InterPro" id="IPR053931">
    <property type="entry name" value="RapZ_C"/>
</dbReference>
<protein>
    <recommendedName>
        <fullName evidence="1">RapZ C-terminal domain-containing protein</fullName>
    </recommendedName>
</protein>
<evidence type="ECO:0000313" key="3">
    <source>
        <dbReference type="Proteomes" id="UP000676079"/>
    </source>
</evidence>
<evidence type="ECO:0000259" key="1">
    <source>
        <dbReference type="Pfam" id="PF22740"/>
    </source>
</evidence>
<accession>A0A975KU11</accession>
<keyword evidence="2" id="KW-0614">Plasmid</keyword>